<organism evidence="1 2">
    <name type="scientific">Carpinus fangiana</name>
    <dbReference type="NCBI Taxonomy" id="176857"/>
    <lineage>
        <taxon>Eukaryota</taxon>
        <taxon>Viridiplantae</taxon>
        <taxon>Streptophyta</taxon>
        <taxon>Embryophyta</taxon>
        <taxon>Tracheophyta</taxon>
        <taxon>Spermatophyta</taxon>
        <taxon>Magnoliopsida</taxon>
        <taxon>eudicotyledons</taxon>
        <taxon>Gunneridae</taxon>
        <taxon>Pentapetalae</taxon>
        <taxon>rosids</taxon>
        <taxon>fabids</taxon>
        <taxon>Fagales</taxon>
        <taxon>Betulaceae</taxon>
        <taxon>Carpinus</taxon>
    </lineage>
</organism>
<accession>A0A5N6QRF7</accession>
<name>A0A5N6QRF7_9ROSI</name>
<dbReference type="AlphaFoldDB" id="A0A5N6QRF7"/>
<gene>
    <name evidence="1" type="ORF">FH972_006152</name>
</gene>
<evidence type="ECO:0000313" key="1">
    <source>
        <dbReference type="EMBL" id="KAE8009731.1"/>
    </source>
</evidence>
<evidence type="ECO:0000313" key="2">
    <source>
        <dbReference type="Proteomes" id="UP000327013"/>
    </source>
</evidence>
<protein>
    <submittedName>
        <fullName evidence="1">Uncharacterized protein</fullName>
    </submittedName>
</protein>
<keyword evidence="2" id="KW-1185">Reference proteome</keyword>
<proteinExistence type="predicted"/>
<dbReference type="Proteomes" id="UP000327013">
    <property type="component" value="Chromosome 2"/>
</dbReference>
<reference evidence="1 2" key="1">
    <citation type="submission" date="2019-06" db="EMBL/GenBank/DDBJ databases">
        <title>A chromosomal-level reference genome of Carpinus fangiana (Coryloideae, Betulaceae).</title>
        <authorList>
            <person name="Yang X."/>
            <person name="Wang Z."/>
            <person name="Zhang L."/>
            <person name="Hao G."/>
            <person name="Liu J."/>
            <person name="Yang Y."/>
        </authorList>
    </citation>
    <scope>NUCLEOTIDE SEQUENCE [LARGE SCALE GENOMIC DNA]</scope>
    <source>
        <strain evidence="1">Cfa_2016G</strain>
        <tissue evidence="1">Leaf</tissue>
    </source>
</reference>
<sequence length="86" mass="9193">MLVEGLLDKLPQLLKHLPLRLQELPNHVVSSLKDTDSVIFNFLAFGFSSSSTTSSTEPDFSAFGSVADLSPITSASSIVLCRSSPP</sequence>
<dbReference type="EMBL" id="CM017322">
    <property type="protein sequence ID" value="KAE8009731.1"/>
    <property type="molecule type" value="Genomic_DNA"/>
</dbReference>